<dbReference type="AlphaFoldDB" id="A0A6C0B0P1"/>
<proteinExistence type="predicted"/>
<evidence type="ECO:0000313" key="1">
    <source>
        <dbReference type="EMBL" id="QHS85777.1"/>
    </source>
</evidence>
<protein>
    <submittedName>
        <fullName evidence="1">Uncharacterized protein</fullName>
    </submittedName>
</protein>
<dbReference type="EMBL" id="MN739048">
    <property type="protein sequence ID" value="QHS85777.1"/>
    <property type="molecule type" value="Genomic_DNA"/>
</dbReference>
<name>A0A6C0B0P1_9ZZZZ</name>
<sequence>MSWQHNLPVWLALVFSAVIVYGVMSREDFVPEFLDQRNVQRTQETAVSSYSQRTNAVRPNGHFDAPPIQGMISPFRVNMWDSYIP</sequence>
<reference evidence="1" key="1">
    <citation type="journal article" date="2020" name="Nature">
        <title>Giant virus diversity and host interactions through global metagenomics.</title>
        <authorList>
            <person name="Schulz F."/>
            <person name="Roux S."/>
            <person name="Paez-Espino D."/>
            <person name="Jungbluth S."/>
            <person name="Walsh D.A."/>
            <person name="Denef V.J."/>
            <person name="McMahon K.D."/>
            <person name="Konstantinidis K.T."/>
            <person name="Eloe-Fadrosh E.A."/>
            <person name="Kyrpides N.C."/>
            <person name="Woyke T."/>
        </authorList>
    </citation>
    <scope>NUCLEOTIDE SEQUENCE</scope>
    <source>
        <strain evidence="1">GVMAG-M-3300009185-36</strain>
    </source>
</reference>
<organism evidence="1">
    <name type="scientific">viral metagenome</name>
    <dbReference type="NCBI Taxonomy" id="1070528"/>
    <lineage>
        <taxon>unclassified sequences</taxon>
        <taxon>metagenomes</taxon>
        <taxon>organismal metagenomes</taxon>
    </lineage>
</organism>
<accession>A0A6C0B0P1</accession>